<evidence type="ECO:0000256" key="1">
    <source>
        <dbReference type="ARBA" id="ARBA00006787"/>
    </source>
</evidence>
<evidence type="ECO:0000256" key="2">
    <source>
        <dbReference type="ARBA" id="ARBA00022723"/>
    </source>
</evidence>
<comment type="similarity">
    <text evidence="1 5">Belongs to the carotenoid oxygenase family.</text>
</comment>
<dbReference type="STRING" id="75743.A0A401PU15"/>
<organism evidence="6 7">
    <name type="scientific">Scyliorhinus torazame</name>
    <name type="common">Cloudy catshark</name>
    <name type="synonym">Catulus torazame</name>
    <dbReference type="NCBI Taxonomy" id="75743"/>
    <lineage>
        <taxon>Eukaryota</taxon>
        <taxon>Metazoa</taxon>
        <taxon>Chordata</taxon>
        <taxon>Craniata</taxon>
        <taxon>Vertebrata</taxon>
        <taxon>Chondrichthyes</taxon>
        <taxon>Elasmobranchii</taxon>
        <taxon>Galeomorphii</taxon>
        <taxon>Galeoidea</taxon>
        <taxon>Carcharhiniformes</taxon>
        <taxon>Scyliorhinidae</taxon>
        <taxon>Scyliorhinus</taxon>
    </lineage>
</organism>
<keyword evidence="3 4" id="KW-0408">Iron</keyword>
<gene>
    <name evidence="6" type="ORF">scyTo_0015524</name>
</gene>
<reference evidence="6 7" key="1">
    <citation type="journal article" date="2018" name="Nat. Ecol. Evol.">
        <title>Shark genomes provide insights into elasmobranch evolution and the origin of vertebrates.</title>
        <authorList>
            <person name="Hara Y"/>
            <person name="Yamaguchi K"/>
            <person name="Onimaru K"/>
            <person name="Kadota M"/>
            <person name="Koyanagi M"/>
            <person name="Keeley SD"/>
            <person name="Tatsumi K"/>
            <person name="Tanaka K"/>
            <person name="Motone F"/>
            <person name="Kageyama Y"/>
            <person name="Nozu R"/>
            <person name="Adachi N"/>
            <person name="Nishimura O"/>
            <person name="Nakagawa R"/>
            <person name="Tanegashima C"/>
            <person name="Kiyatake I"/>
            <person name="Matsumoto R"/>
            <person name="Murakumo K"/>
            <person name="Nishida K"/>
            <person name="Terakita A"/>
            <person name="Kuratani S"/>
            <person name="Sato K"/>
            <person name="Hyodo S Kuraku.S."/>
        </authorList>
    </citation>
    <scope>NUCLEOTIDE SEQUENCE [LARGE SCALE GENOMIC DNA]</scope>
</reference>
<dbReference type="GO" id="GO:0042574">
    <property type="term" value="P:retinal metabolic process"/>
    <property type="evidence" value="ECO:0007669"/>
    <property type="project" value="TreeGrafter"/>
</dbReference>
<keyword evidence="7" id="KW-1185">Reference proteome</keyword>
<dbReference type="OrthoDB" id="407010at2759"/>
<comment type="caution">
    <text evidence="6">The sequence shown here is derived from an EMBL/GenBank/DDBJ whole genome shotgun (WGS) entry which is preliminary data.</text>
</comment>
<evidence type="ECO:0000313" key="6">
    <source>
        <dbReference type="EMBL" id="GCB76630.1"/>
    </source>
</evidence>
<feature type="binding site" evidence="4">
    <location>
        <position position="310"/>
    </location>
    <ligand>
        <name>Fe cation</name>
        <dbReference type="ChEBI" id="CHEBI:24875"/>
        <note>catalytic</note>
    </ligand>
</feature>
<sequence>MNCRIITPSVELGKAKAMTGSSSSILGPSIKRNALSPPCPGESVWNGHNRGLQSLIEKVRAAQTLGEPASCAAVTMQSLFTGNKRENPEPIKADIQGQIPQWLHGTLIRNGPGMHKIGDTVYNHWFDGMSLLHSFTFENGEVFYRSKYLQSDTYKSNIEANRIVVSEFGTMAYPDPCKNIFSKSFSYLTHIIPDFTDNCLINIIKYGENFFASSEVNYIRRIDPRSLETLEKVDYRKYVAFNLATSHPHYDGNGNTYNMGTSIAEKGKTKYLFVKIPNTKSDDKKNSCFENCEILYSIPCHSLLNPSYYHSFGMTENYIIFIEQPFKLDVLKMAAAYFKGVNWASCLTWCPNDKTYIHIIDRKTKKALPTKFYTDALVVYHHTNAYEEDNHVVFDIIAYEDNSLYERFYLENMTSPDSIFEARGKSCSLPFCKRFAIPVEHDKNTDLGANIVRLRDTMAYALKEKDEHVYCKPEVLFEGIELPRINYDYNGRKYRYIYASRVQWQPVPTKIIKCDIQTRSCLEWMEEHCWPAEPVFVKTPEAEDEDDGVILSSIISTDARKLSFLLILDAKTFKELGRASVSADLHLDLHGIFIPEEEL</sequence>
<feature type="binding site" evidence="4">
    <location>
        <position position="590"/>
    </location>
    <ligand>
        <name>Fe cation</name>
        <dbReference type="ChEBI" id="CHEBI:24875"/>
        <note>catalytic</note>
    </ligand>
</feature>
<feature type="binding site" evidence="4">
    <location>
        <position position="247"/>
    </location>
    <ligand>
        <name>Fe cation</name>
        <dbReference type="ChEBI" id="CHEBI:24875"/>
        <note>catalytic</note>
    </ligand>
</feature>
<accession>A0A401PU15</accession>
<protein>
    <recommendedName>
        <fullName evidence="8">Beta,beta-carotene 15,15'-monooxygenase</fullName>
    </recommendedName>
</protein>
<comment type="cofactor">
    <cofactor evidence="4">
        <name>Fe(2+)</name>
        <dbReference type="ChEBI" id="CHEBI:29033"/>
    </cofactor>
    <text evidence="4">Binds 1 Fe(2+) ion per subunit.</text>
</comment>
<dbReference type="OMA" id="SVHMDLH"/>
<proteinExistence type="inferred from homology"/>
<dbReference type="AlphaFoldDB" id="A0A401PU15"/>
<evidence type="ECO:0000313" key="7">
    <source>
        <dbReference type="Proteomes" id="UP000288216"/>
    </source>
</evidence>
<evidence type="ECO:0008006" key="8">
    <source>
        <dbReference type="Google" id="ProtNLM"/>
    </source>
</evidence>
<keyword evidence="2 4" id="KW-0479">Metal-binding</keyword>
<dbReference type="InterPro" id="IPR004294">
    <property type="entry name" value="Carotenoid_Oase"/>
</dbReference>
<dbReference type="GO" id="GO:0010436">
    <property type="term" value="F:carotenoid dioxygenase activity"/>
    <property type="evidence" value="ECO:0007669"/>
    <property type="project" value="TreeGrafter"/>
</dbReference>
<dbReference type="GO" id="GO:0046872">
    <property type="term" value="F:metal ion binding"/>
    <property type="evidence" value="ECO:0007669"/>
    <property type="project" value="UniProtKB-KW"/>
</dbReference>
<feature type="non-terminal residue" evidence="6">
    <location>
        <position position="599"/>
    </location>
</feature>
<dbReference type="GO" id="GO:0003834">
    <property type="term" value="F:beta-carotene 15,15'-dioxygenase activity"/>
    <property type="evidence" value="ECO:0007669"/>
    <property type="project" value="TreeGrafter"/>
</dbReference>
<dbReference type="GO" id="GO:0016121">
    <property type="term" value="P:carotene catabolic process"/>
    <property type="evidence" value="ECO:0007669"/>
    <property type="project" value="TreeGrafter"/>
</dbReference>
<dbReference type="PANTHER" id="PTHR10543:SF132">
    <property type="entry name" value="BETA,BETA-CAROTENE 15,15'-DIOXYGENASE"/>
    <property type="match status" value="1"/>
</dbReference>
<evidence type="ECO:0000256" key="5">
    <source>
        <dbReference type="RuleBase" id="RU003799"/>
    </source>
</evidence>
<evidence type="ECO:0000256" key="3">
    <source>
        <dbReference type="ARBA" id="ARBA00023004"/>
    </source>
</evidence>
<dbReference type="EMBL" id="BFAA01008839">
    <property type="protein sequence ID" value="GCB76630.1"/>
    <property type="molecule type" value="Genomic_DNA"/>
</dbReference>
<evidence type="ECO:0000256" key="4">
    <source>
        <dbReference type="PIRSR" id="PIRSR604294-1"/>
    </source>
</evidence>
<feature type="binding site" evidence="4">
    <location>
        <position position="381"/>
    </location>
    <ligand>
        <name>Fe cation</name>
        <dbReference type="ChEBI" id="CHEBI:24875"/>
        <note>catalytic</note>
    </ligand>
</feature>
<name>A0A401PU15_SCYTO</name>
<dbReference type="Pfam" id="PF03055">
    <property type="entry name" value="RPE65"/>
    <property type="match status" value="1"/>
</dbReference>
<dbReference type="Proteomes" id="UP000288216">
    <property type="component" value="Unassembled WGS sequence"/>
</dbReference>
<dbReference type="PANTHER" id="PTHR10543">
    <property type="entry name" value="BETA-CAROTENE DIOXYGENASE"/>
    <property type="match status" value="1"/>
</dbReference>